<evidence type="ECO:0000256" key="1">
    <source>
        <dbReference type="ARBA" id="ARBA00004651"/>
    </source>
</evidence>
<evidence type="ECO:0000313" key="12">
    <source>
        <dbReference type="Proteomes" id="UP000078541"/>
    </source>
</evidence>
<evidence type="ECO:0000256" key="10">
    <source>
        <dbReference type="SAM" id="Phobius"/>
    </source>
</evidence>
<evidence type="ECO:0000256" key="3">
    <source>
        <dbReference type="ARBA" id="ARBA00022606"/>
    </source>
</evidence>
<dbReference type="EMBL" id="KQ981268">
    <property type="protein sequence ID" value="KYN43891.1"/>
    <property type="molecule type" value="Genomic_DNA"/>
</dbReference>
<dbReference type="PANTHER" id="PTHR21137">
    <property type="entry name" value="ODORANT RECEPTOR"/>
    <property type="match status" value="1"/>
</dbReference>
<feature type="transmembrane region" description="Helical" evidence="10">
    <location>
        <begin position="371"/>
        <end position="390"/>
    </location>
</feature>
<feature type="transmembrane region" description="Helical" evidence="10">
    <location>
        <begin position="319"/>
        <end position="340"/>
    </location>
</feature>
<organism evidence="11 12">
    <name type="scientific">Trachymyrmex septentrionalis</name>
    <dbReference type="NCBI Taxonomy" id="34720"/>
    <lineage>
        <taxon>Eukaryota</taxon>
        <taxon>Metazoa</taxon>
        <taxon>Ecdysozoa</taxon>
        <taxon>Arthropoda</taxon>
        <taxon>Hexapoda</taxon>
        <taxon>Insecta</taxon>
        <taxon>Pterygota</taxon>
        <taxon>Neoptera</taxon>
        <taxon>Endopterygota</taxon>
        <taxon>Hymenoptera</taxon>
        <taxon>Apocrita</taxon>
        <taxon>Aculeata</taxon>
        <taxon>Formicoidea</taxon>
        <taxon>Formicidae</taxon>
        <taxon>Myrmicinae</taxon>
        <taxon>Trachymyrmex</taxon>
    </lineage>
</organism>
<feature type="transmembrane region" description="Helical" evidence="10">
    <location>
        <begin position="109"/>
        <end position="127"/>
    </location>
</feature>
<keyword evidence="3" id="KW-0716">Sensory transduction</keyword>
<feature type="non-terminal residue" evidence="11">
    <location>
        <position position="1"/>
    </location>
</feature>
<feature type="transmembrane region" description="Helical" evidence="10">
    <location>
        <begin position="448"/>
        <end position="468"/>
    </location>
</feature>
<feature type="transmembrane region" description="Helical" evidence="10">
    <location>
        <begin position="31"/>
        <end position="52"/>
    </location>
</feature>
<evidence type="ECO:0000256" key="2">
    <source>
        <dbReference type="ARBA" id="ARBA00022475"/>
    </source>
</evidence>
<keyword evidence="2" id="KW-1003">Cell membrane</keyword>
<dbReference type="GO" id="GO:0005549">
    <property type="term" value="F:odorant binding"/>
    <property type="evidence" value="ECO:0007669"/>
    <property type="project" value="InterPro"/>
</dbReference>
<sequence length="488" mass="57019">LIVYKYVNWNTLETLEECNIMRKYAKNGRRYSLGYSLYCFVALCLFLSMSLIPQLLDVVLPLNISRPILLTYPGYYSVDEREYFFYIFLHAIVSWEIAMTGIVAHDCIFVTYVEHVCSMFAVVGFRLEHLFYNRNDQAKTINTNTDDAYRKRIAFIVHSHRKALKYAQPLEDTFNVSFAMQILIVIIGMSITLLQTSYCIYLYKVVYVCTMQKIKIYLHFMIKTLQLSFLSAGKVYIFSFESFTTLAKFVICNGDMQCIFQTMAAHMLTIITLVKLYTCHLNRYKMKVLIDRLFLEWDELETPEEYEIMKRYAKNGRRYSLGYSLYCFISAFLFLCMSLIPPLLDIVLPLNESRPILSVHPGYYFVDEKEYFFYIFWHAVVVWEIAVTGIVAHDCMLLTYIEHVCSIFALGGFAQLIEDIFSITLALQIALNTVMISITLLQITQHNASVFIVVRYVVYVLSQLIHLFCLSFEGQKLIDHSLQTRDKM</sequence>
<keyword evidence="12" id="KW-1185">Reference proteome</keyword>
<dbReference type="AlphaFoldDB" id="A0A195FTY6"/>
<dbReference type="PANTHER" id="PTHR21137:SF35">
    <property type="entry name" value="ODORANT RECEPTOR 19A-RELATED"/>
    <property type="match status" value="1"/>
</dbReference>
<feature type="transmembrane region" description="Helical" evidence="10">
    <location>
        <begin position="397"/>
        <end position="414"/>
    </location>
</feature>
<evidence type="ECO:0000256" key="4">
    <source>
        <dbReference type="ARBA" id="ARBA00022692"/>
    </source>
</evidence>
<reference evidence="11 12" key="1">
    <citation type="submission" date="2016-03" db="EMBL/GenBank/DDBJ databases">
        <title>Trachymyrmex septentrionalis WGS genome.</title>
        <authorList>
            <person name="Nygaard S."/>
            <person name="Hu H."/>
            <person name="Boomsma J."/>
            <person name="Zhang G."/>
        </authorList>
    </citation>
    <scope>NUCLEOTIDE SEQUENCE [LARGE SCALE GENOMIC DNA]</scope>
    <source>
        <strain evidence="11">Tsep2-gDNA-1</strain>
        <tissue evidence="11">Whole body</tissue>
    </source>
</reference>
<evidence type="ECO:0000256" key="5">
    <source>
        <dbReference type="ARBA" id="ARBA00022725"/>
    </source>
</evidence>
<protein>
    <submittedName>
        <fullName evidence="11">Uncharacterized protein</fullName>
    </submittedName>
</protein>
<keyword evidence="7 10" id="KW-0472">Membrane</keyword>
<dbReference type="Proteomes" id="UP000078541">
    <property type="component" value="Unassembled WGS sequence"/>
</dbReference>
<evidence type="ECO:0000313" key="11">
    <source>
        <dbReference type="EMBL" id="KYN43891.1"/>
    </source>
</evidence>
<feature type="transmembrane region" description="Helical" evidence="10">
    <location>
        <begin position="259"/>
        <end position="277"/>
    </location>
</feature>
<feature type="transmembrane region" description="Helical" evidence="10">
    <location>
        <begin position="216"/>
        <end position="239"/>
    </location>
</feature>
<feature type="transmembrane region" description="Helical" evidence="10">
    <location>
        <begin position="420"/>
        <end position="441"/>
    </location>
</feature>
<evidence type="ECO:0000256" key="7">
    <source>
        <dbReference type="ARBA" id="ARBA00023136"/>
    </source>
</evidence>
<keyword evidence="5" id="KW-0552">Olfaction</keyword>
<feature type="transmembrane region" description="Helical" evidence="10">
    <location>
        <begin position="83"/>
        <end position="102"/>
    </location>
</feature>
<dbReference type="Pfam" id="PF02949">
    <property type="entry name" value="7tm_6"/>
    <property type="match status" value="2"/>
</dbReference>
<name>A0A195FTY6_9HYME</name>
<keyword evidence="8" id="KW-0675">Receptor</keyword>
<proteinExistence type="predicted"/>
<dbReference type="GO" id="GO:0007165">
    <property type="term" value="P:signal transduction"/>
    <property type="evidence" value="ECO:0007669"/>
    <property type="project" value="UniProtKB-KW"/>
</dbReference>
<evidence type="ECO:0000256" key="9">
    <source>
        <dbReference type="ARBA" id="ARBA00023224"/>
    </source>
</evidence>
<keyword evidence="4 10" id="KW-0812">Transmembrane</keyword>
<dbReference type="GO" id="GO:0005886">
    <property type="term" value="C:plasma membrane"/>
    <property type="evidence" value="ECO:0007669"/>
    <property type="project" value="UniProtKB-SubCell"/>
</dbReference>
<dbReference type="InterPro" id="IPR004117">
    <property type="entry name" value="7tm6_olfct_rcpt"/>
</dbReference>
<keyword evidence="6 10" id="KW-1133">Transmembrane helix</keyword>
<evidence type="ECO:0000256" key="6">
    <source>
        <dbReference type="ARBA" id="ARBA00022989"/>
    </source>
</evidence>
<keyword evidence="9" id="KW-0807">Transducer</keyword>
<dbReference type="STRING" id="34720.A0A195FTY6"/>
<gene>
    <name evidence="11" type="ORF">ALC56_01626</name>
</gene>
<evidence type="ECO:0000256" key="8">
    <source>
        <dbReference type="ARBA" id="ARBA00023170"/>
    </source>
</evidence>
<dbReference type="GO" id="GO:0004984">
    <property type="term" value="F:olfactory receptor activity"/>
    <property type="evidence" value="ECO:0007669"/>
    <property type="project" value="InterPro"/>
</dbReference>
<comment type="subcellular location">
    <subcellularLocation>
        <location evidence="1">Cell membrane</location>
        <topology evidence="1">Multi-pass membrane protein</topology>
    </subcellularLocation>
</comment>
<feature type="transmembrane region" description="Helical" evidence="10">
    <location>
        <begin position="178"/>
        <end position="204"/>
    </location>
</feature>
<accession>A0A195FTY6</accession>